<sequence>MGDPEPRRSGKDISVTATLLVEPERTRIYREFDEMVRVYGVYEHRTNRTMRVFALTAS</sequence>
<keyword evidence="2" id="KW-1185">Reference proteome</keyword>
<proteinExistence type="predicted"/>
<dbReference type="RefSeq" id="WP_397490845.1">
    <property type="nucleotide sequence ID" value="NZ_BHYM01000097.1"/>
</dbReference>
<dbReference type="Proteomes" id="UP000287519">
    <property type="component" value="Unassembled WGS sequence"/>
</dbReference>
<dbReference type="AlphaFoldDB" id="A0A402CLC1"/>
<comment type="caution">
    <text evidence="1">The sequence shown here is derived from an EMBL/GenBank/DDBJ whole genome shotgun (WGS) entry which is preliminary data.</text>
</comment>
<dbReference type="InterPro" id="IPR012349">
    <property type="entry name" value="Split_barrel_FMN-bd"/>
</dbReference>
<protein>
    <submittedName>
        <fullName evidence="1">Uncharacterized protein</fullName>
    </submittedName>
</protein>
<name>A0A402CLC1_RHOWR</name>
<organism evidence="1 2">
    <name type="scientific">Rhodococcus wratislaviensis</name>
    <name type="common">Tsukamurella wratislaviensis</name>
    <dbReference type="NCBI Taxonomy" id="44752"/>
    <lineage>
        <taxon>Bacteria</taxon>
        <taxon>Bacillati</taxon>
        <taxon>Actinomycetota</taxon>
        <taxon>Actinomycetes</taxon>
        <taxon>Mycobacteriales</taxon>
        <taxon>Nocardiaceae</taxon>
        <taxon>Rhodococcus</taxon>
    </lineage>
</organism>
<dbReference type="Gene3D" id="2.30.110.10">
    <property type="entry name" value="Electron Transport, Fmn-binding Protein, Chain A"/>
    <property type="match status" value="1"/>
</dbReference>
<evidence type="ECO:0000313" key="1">
    <source>
        <dbReference type="EMBL" id="GCE44417.1"/>
    </source>
</evidence>
<accession>A0A402CLC1</accession>
<gene>
    <name evidence="1" type="ORF">Rhow_008838</name>
</gene>
<evidence type="ECO:0000313" key="2">
    <source>
        <dbReference type="Proteomes" id="UP000287519"/>
    </source>
</evidence>
<reference evidence="1 2" key="1">
    <citation type="submission" date="2018-11" db="EMBL/GenBank/DDBJ databases">
        <title>Microbial catabolism of amino acid.</title>
        <authorList>
            <person name="Hibi M."/>
            <person name="Ogawa J."/>
        </authorList>
    </citation>
    <scope>NUCLEOTIDE SEQUENCE [LARGE SCALE GENOMIC DNA]</scope>
    <source>
        <strain evidence="1 2">C31-06</strain>
    </source>
</reference>
<dbReference type="EMBL" id="BHYM01000097">
    <property type="protein sequence ID" value="GCE44417.1"/>
    <property type="molecule type" value="Genomic_DNA"/>
</dbReference>